<dbReference type="InterPro" id="IPR013424">
    <property type="entry name" value="Ice-binding_C"/>
</dbReference>
<protein>
    <submittedName>
        <fullName evidence="3">THxN family PEP-CTERM protein</fullName>
    </submittedName>
</protein>
<feature type="signal peptide" evidence="1">
    <location>
        <begin position="1"/>
        <end position="22"/>
    </location>
</feature>
<dbReference type="Proteomes" id="UP000649768">
    <property type="component" value="Unassembled WGS sequence"/>
</dbReference>
<keyword evidence="1" id="KW-0732">Signal</keyword>
<gene>
    <name evidence="3" type="ORF">IFO68_19580</name>
</gene>
<keyword evidence="4" id="KW-1185">Reference proteome</keyword>
<proteinExistence type="predicted"/>
<feature type="chain" id="PRO_5045872951" evidence="1">
    <location>
        <begin position="23"/>
        <end position="266"/>
    </location>
</feature>
<accession>A0ABR9BT68</accession>
<reference evidence="3 4" key="1">
    <citation type="submission" date="2020-09" db="EMBL/GenBank/DDBJ databases">
        <title>Photobacterium sp. CAU 1568 isolated from sand of Sido Beach.</title>
        <authorList>
            <person name="Kim W."/>
        </authorList>
    </citation>
    <scope>NUCLEOTIDE SEQUENCE [LARGE SCALE GENOMIC DNA]</scope>
    <source>
        <strain evidence="3 4">CAU 1568</strain>
    </source>
</reference>
<dbReference type="Pfam" id="PF07589">
    <property type="entry name" value="PEP-CTERM"/>
    <property type="match status" value="1"/>
</dbReference>
<organism evidence="3 4">
    <name type="scientific">Photobacterium arenosum</name>
    <dbReference type="NCBI Taxonomy" id="2774143"/>
    <lineage>
        <taxon>Bacteria</taxon>
        <taxon>Pseudomonadati</taxon>
        <taxon>Pseudomonadota</taxon>
        <taxon>Gammaproteobacteria</taxon>
        <taxon>Vibrionales</taxon>
        <taxon>Vibrionaceae</taxon>
        <taxon>Photobacterium</taxon>
    </lineage>
</organism>
<dbReference type="RefSeq" id="WP_192017480.1">
    <property type="nucleotide sequence ID" value="NZ_JACYTP010000017.1"/>
</dbReference>
<dbReference type="EMBL" id="JACYTP010000017">
    <property type="protein sequence ID" value="MBD8514881.1"/>
    <property type="molecule type" value="Genomic_DNA"/>
</dbReference>
<dbReference type="InterPro" id="IPR047995">
    <property type="entry name" value="Choice_anch_K"/>
</dbReference>
<evidence type="ECO:0000259" key="2">
    <source>
        <dbReference type="Pfam" id="PF07589"/>
    </source>
</evidence>
<name>A0ABR9BT68_9GAMM</name>
<evidence type="ECO:0000313" key="3">
    <source>
        <dbReference type="EMBL" id="MBD8514881.1"/>
    </source>
</evidence>
<dbReference type="NCBIfam" id="NF038131">
    <property type="entry name" value="choice_anch_K"/>
    <property type="match status" value="1"/>
</dbReference>
<dbReference type="NCBIfam" id="NF038125">
    <property type="entry name" value="PEP_CTERM_THxN"/>
    <property type="match status" value="1"/>
</dbReference>
<feature type="domain" description="Ice-binding protein C-terminal" evidence="2">
    <location>
        <begin position="232"/>
        <end position="255"/>
    </location>
</feature>
<evidence type="ECO:0000313" key="4">
    <source>
        <dbReference type="Proteomes" id="UP000649768"/>
    </source>
</evidence>
<comment type="caution">
    <text evidence="3">The sequence shown here is derived from an EMBL/GenBank/DDBJ whole genome shotgun (WGS) entry which is preliminary data.</text>
</comment>
<dbReference type="NCBIfam" id="TIGR02595">
    <property type="entry name" value="PEP_CTERM"/>
    <property type="match status" value="1"/>
</dbReference>
<sequence length="266" mass="27944">MKPVTKITMFSLAMLASAHVNAALVTVEFGAFTGSWVNAVADSGSGQPMTIGNATDNPMLRWGLPSPSSGPQSGYDFASAASFDTTFDTDTGTSDDFQLGTFTHLNNVILSSGASLQSVDLQLSTTVSIDGGTPVDVQFVFNFTHNETSNSADPCANGEANGVGVNVNGCADIITVSTSQFTDVTTVNGIQYTVNIQGFLVNGLFADRFETVEQSTNQAFIQANISALTEVPVPEPASVAILGTVLAGIAMIRRRKRQNQRQNLSS</sequence>
<evidence type="ECO:0000256" key="1">
    <source>
        <dbReference type="SAM" id="SignalP"/>
    </source>
</evidence>